<dbReference type="InterPro" id="IPR050271">
    <property type="entry name" value="UDP-glycosyltransferase"/>
</dbReference>
<protein>
    <recommendedName>
        <fullName evidence="13">UDP-glycosyltransferases domain-containing protein</fullName>
    </recommendedName>
</protein>
<dbReference type="PANTHER" id="PTHR48043">
    <property type="entry name" value="EG:EG0003.4 PROTEIN-RELATED"/>
    <property type="match status" value="1"/>
</dbReference>
<dbReference type="FunFam" id="3.40.50.2000:FF:000050">
    <property type="entry name" value="UDP-glucuronosyltransferase"/>
    <property type="match status" value="2"/>
</dbReference>
<evidence type="ECO:0000313" key="12">
    <source>
        <dbReference type="Proteomes" id="UP000466442"/>
    </source>
</evidence>
<dbReference type="SUPFAM" id="SSF53756">
    <property type="entry name" value="UDP-Glycosyltransferase/glycogen phosphorylase"/>
    <property type="match status" value="2"/>
</dbReference>
<evidence type="ECO:0000256" key="6">
    <source>
        <dbReference type="ARBA" id="ARBA00022824"/>
    </source>
</evidence>
<evidence type="ECO:0000256" key="3">
    <source>
        <dbReference type="ARBA" id="ARBA00022676"/>
    </source>
</evidence>
<dbReference type="InterPro" id="IPR035595">
    <property type="entry name" value="UDP_glycos_trans_CS"/>
</dbReference>
<evidence type="ECO:0000256" key="5">
    <source>
        <dbReference type="ARBA" id="ARBA00022692"/>
    </source>
</evidence>
<dbReference type="PROSITE" id="PS00375">
    <property type="entry name" value="UDPGT"/>
    <property type="match status" value="2"/>
</dbReference>
<dbReference type="GO" id="GO:0008194">
    <property type="term" value="F:UDP-glycosyltransferase activity"/>
    <property type="evidence" value="ECO:0007669"/>
    <property type="project" value="InterPro"/>
</dbReference>
<evidence type="ECO:0000256" key="7">
    <source>
        <dbReference type="ARBA" id="ARBA00022989"/>
    </source>
</evidence>
<evidence type="ECO:0000256" key="8">
    <source>
        <dbReference type="ARBA" id="ARBA00023136"/>
    </source>
</evidence>
<evidence type="ECO:0000313" key="11">
    <source>
        <dbReference type="EMBL" id="KAF6200759.1"/>
    </source>
</evidence>
<dbReference type="OrthoDB" id="5835829at2759"/>
<accession>A0A6A4ISG6</accession>
<dbReference type="GO" id="GO:0005783">
    <property type="term" value="C:endoplasmic reticulum"/>
    <property type="evidence" value="ECO:0007669"/>
    <property type="project" value="UniProtKB-SubCell"/>
</dbReference>
<dbReference type="AlphaFoldDB" id="A0A6A4ISG6"/>
<keyword evidence="8" id="KW-0472">Membrane</keyword>
<sequence length="1032" mass="116372">MLITLRLLLLVALWLQVGETAKILVFIPFPMKSHHFAFQPIVRELAERGHDVTYLTAVPMEKPLPKSLRQVLVPNVLNSLQRDVIPGFVSFGKMTTPMMSFYFGKAGRAIMDATLKSPEAQSIIHSDEKYDLVIHEAFFVSEPVVALQHKFNAPGVALMPLADSSWLHEMSGLTDNPAYMIDFKTDFTDRLTFFQRVHNLYHLVSTLIMSYVNLYQMQGLMDTYFNYTGWEGRPSIARLLSDQALILVNSHHSVGYNFPRAPHVKEVGGINLRPTKPLPKDLEQLLNDSPNGVIYFSLGSNIDMSQVSSKGIRDAFSNVFAKLKQRVLWKWTGKDYPTVPSNVYMSDWFPQQDILVHKNVQLFITHGGLLSTTEAVNSAVPLIGIPFFADQRKNLNQITTAGFGLGLDFENLTESSISWAVNEVLNNDKYKKQAIIQQSIFQDRPMKPVEESVYWIEYVLRHGKALQPASVHMPLYQVLLLDVLGAIAAGLFLVLVISKKLIGFVLSVSILLLVGLLSAADGANILVFMHVPSKSHHAVYRPILRALANRGHNVTYYSPFPVDDPPANLKTVLLELPTPTSLRAFYSKQTKDADSKSFVEKAQETNPVLVTLNMYLLVHKLSESLMQLEKVQDLMRSNEKFDLVITAAGYGQQCVSTLGHKFNAPRVEIIPVGDVSYVLDLAGAPDNPAYMMNTHSPFSDRMNFMERMQNVFYWAFNRVIVYYVTLVEHQDTMDRYLTYPGSEGRPSILEMASDSALILLNSHHSIGYSFPKPPHIKEIGGINVVESKPLPKDIQTFLDNATEGAIYFSLGSVVSVSDVTGDEMRKAFSNVFGRMKQNVLWKWEADDFPDKPPNVMTSKWFPQQDVLAHKNVKAFITQGGMMSIYEAVSRGVPLLGIPFFGDQTKNLIHASTSGYGLMVDYANITESSIEWALEELIHNPRYKAEATRRAKLFHDRPMKPVDEAIYWIEYVLKHGRVLQPASVHIPLYQLYLLDVLGAIAIVLTIFVMILKRIVLFCKSAIYQRKPQKAKYQ</sequence>
<keyword evidence="12" id="KW-1185">Reference proteome</keyword>
<name>A0A6A4ISG6_APOLU</name>
<keyword evidence="3" id="KW-0328">Glycosyltransferase</keyword>
<evidence type="ECO:0000256" key="4">
    <source>
        <dbReference type="ARBA" id="ARBA00022679"/>
    </source>
</evidence>
<dbReference type="InterPro" id="IPR002213">
    <property type="entry name" value="UDP_glucos_trans"/>
</dbReference>
<comment type="similarity">
    <text evidence="2">Belongs to the UDP-glycosyltransferase family.</text>
</comment>
<reference evidence="11" key="1">
    <citation type="journal article" date="2021" name="Mol. Ecol. Resour.">
        <title>Apolygus lucorum genome provides insights into omnivorousness and mesophyll feeding.</title>
        <authorList>
            <person name="Liu Y."/>
            <person name="Liu H."/>
            <person name="Wang H."/>
            <person name="Huang T."/>
            <person name="Liu B."/>
            <person name="Yang B."/>
            <person name="Yin L."/>
            <person name="Li B."/>
            <person name="Zhang Y."/>
            <person name="Zhang S."/>
            <person name="Jiang F."/>
            <person name="Zhang X."/>
            <person name="Ren Y."/>
            <person name="Wang B."/>
            <person name="Wang S."/>
            <person name="Lu Y."/>
            <person name="Wu K."/>
            <person name="Fan W."/>
            <person name="Wang G."/>
        </authorList>
    </citation>
    <scope>NUCLEOTIDE SEQUENCE</scope>
    <source>
        <strain evidence="11">12Hb</strain>
    </source>
</reference>
<dbReference type="Proteomes" id="UP000466442">
    <property type="component" value="Unassembled WGS sequence"/>
</dbReference>
<proteinExistence type="inferred from homology"/>
<evidence type="ECO:0000256" key="1">
    <source>
        <dbReference type="ARBA" id="ARBA00004240"/>
    </source>
</evidence>
<gene>
    <name evidence="11" type="ORF">GE061_005204</name>
</gene>
<organism evidence="11 12">
    <name type="scientific">Apolygus lucorum</name>
    <name type="common">Small green plant bug</name>
    <name type="synonym">Lygocoris lucorum</name>
    <dbReference type="NCBI Taxonomy" id="248454"/>
    <lineage>
        <taxon>Eukaryota</taxon>
        <taxon>Metazoa</taxon>
        <taxon>Ecdysozoa</taxon>
        <taxon>Arthropoda</taxon>
        <taxon>Hexapoda</taxon>
        <taxon>Insecta</taxon>
        <taxon>Pterygota</taxon>
        <taxon>Neoptera</taxon>
        <taxon>Paraneoptera</taxon>
        <taxon>Hemiptera</taxon>
        <taxon>Heteroptera</taxon>
        <taxon>Panheteroptera</taxon>
        <taxon>Cimicomorpha</taxon>
        <taxon>Miridae</taxon>
        <taxon>Mirini</taxon>
        <taxon>Apolygus</taxon>
    </lineage>
</organism>
<keyword evidence="5" id="KW-0812">Transmembrane</keyword>
<dbReference type="Gene3D" id="3.40.50.2000">
    <property type="entry name" value="Glycogen Phosphorylase B"/>
    <property type="match status" value="4"/>
</dbReference>
<keyword evidence="4" id="KW-0808">Transferase</keyword>
<keyword evidence="6" id="KW-0256">Endoplasmic reticulum</keyword>
<evidence type="ECO:0000256" key="9">
    <source>
        <dbReference type="ARBA" id="ARBA00023180"/>
    </source>
</evidence>
<evidence type="ECO:0000256" key="2">
    <source>
        <dbReference type="ARBA" id="ARBA00009995"/>
    </source>
</evidence>
<keyword evidence="9" id="KW-0325">Glycoprotein</keyword>
<dbReference type="PANTHER" id="PTHR48043:SF159">
    <property type="entry name" value="EG:EG0003.4 PROTEIN-RELATED"/>
    <property type="match status" value="1"/>
</dbReference>
<dbReference type="Pfam" id="PF00201">
    <property type="entry name" value="UDPGT"/>
    <property type="match status" value="2"/>
</dbReference>
<dbReference type="EMBL" id="WIXP02000013">
    <property type="protein sequence ID" value="KAF6200759.1"/>
    <property type="molecule type" value="Genomic_DNA"/>
</dbReference>
<evidence type="ECO:0000256" key="10">
    <source>
        <dbReference type="ARBA" id="ARBA00046288"/>
    </source>
</evidence>
<comment type="caution">
    <text evidence="11">The sequence shown here is derived from an EMBL/GenBank/DDBJ whole genome shotgun (WGS) entry which is preliminary data.</text>
</comment>
<keyword evidence="7" id="KW-1133">Transmembrane helix</keyword>
<evidence type="ECO:0008006" key="13">
    <source>
        <dbReference type="Google" id="ProtNLM"/>
    </source>
</evidence>
<dbReference type="CDD" id="cd03784">
    <property type="entry name" value="GT1_Gtf-like"/>
    <property type="match status" value="2"/>
</dbReference>
<comment type="subcellular location">
    <subcellularLocation>
        <location evidence="10">Endomembrane system</location>
        <topology evidence="10">Single-pass type I membrane protein</topology>
    </subcellularLocation>
    <subcellularLocation>
        <location evidence="1">Endoplasmic reticulum</location>
    </subcellularLocation>
</comment>